<gene>
    <name evidence="15" type="ORF">DEA37_0002395</name>
</gene>
<keyword evidence="13" id="KW-0879">Wnt signaling pathway</keyword>
<comment type="subcellular location">
    <subcellularLocation>
        <location evidence="13">Cell membrane</location>
        <topology evidence="13">Single-pass type I membrane protein</topology>
    </subcellularLocation>
    <subcellularLocation>
        <location evidence="2">Membrane</location>
        <topology evidence="2">Single-pass type I membrane protein</topology>
    </subcellularLocation>
</comment>
<keyword evidence="6 13" id="KW-0479">Metal-binding</keyword>
<dbReference type="CDD" id="cd14789">
    <property type="entry name" value="Tiki"/>
    <property type="match status" value="1"/>
</dbReference>
<dbReference type="InterPro" id="IPR040230">
    <property type="entry name" value="TIKI1/2-like"/>
</dbReference>
<keyword evidence="11" id="KW-0472">Membrane</keyword>
<dbReference type="GO" id="GO:0030178">
    <property type="term" value="P:negative regulation of Wnt signaling pathway"/>
    <property type="evidence" value="ECO:0007669"/>
    <property type="project" value="UniProtKB-UniRule"/>
</dbReference>
<reference evidence="15 16" key="1">
    <citation type="journal article" date="2019" name="Gigascience">
        <title>Whole-genome sequence of the oriental lung fluke Paragonimus westermani.</title>
        <authorList>
            <person name="Oey H."/>
            <person name="Zakrzewski M."/>
            <person name="Narain K."/>
            <person name="Devi K.R."/>
            <person name="Agatsuma T."/>
            <person name="Nawaratna S."/>
            <person name="Gobert G.N."/>
            <person name="Jones M.K."/>
            <person name="Ragan M.A."/>
            <person name="McManus D.P."/>
            <person name="Krause L."/>
        </authorList>
    </citation>
    <scope>NUCLEOTIDE SEQUENCE [LARGE SCALE GENOMIC DNA]</scope>
    <source>
        <strain evidence="15 16">IND2009</strain>
    </source>
</reference>
<keyword evidence="16" id="KW-1185">Reference proteome</keyword>
<evidence type="ECO:0000256" key="9">
    <source>
        <dbReference type="ARBA" id="ARBA00022989"/>
    </source>
</evidence>
<sequence length="587" mass="67747">CHIFPEFQEPERRSNTFLWKVSTDPPSFLFGTLHVAYTHVWPQIDPAVKVHFAKADSVYIELDLLDPNTLIQLGKCQLLPQNVQLTELLAPSLIHRLELQLANFKKWVNLWTEPSKRAYTNYLYNTMTAGWKRKRPMWIFLLLNNLAHEDFSSRGVPALDLFLTQEAQRLGKRCGAVEQVSDQCGPLNNVETKQVALALTLTLDRWEAYDRLLNRNWSTSGHPKLKQLVHHLWTSTADEQLSTARQRDHDSVFDESTGQLSRHLARSLYEQWFLKPMNHLIEQYNCGYLDSVILPDQIVQFSSFTKTEANITHRRITELRTKSTNETESTLNLIQPHQLYRNPLSVTTAQKETLAQLEVYLFEELILKRNIKMATQISRRLKLAQASRQSAFFALGAGHFLGYNDTIIYHLRQQGYVITPIMRQASHKSAQLSTLQTGIVTDVKQRKARNRQRQESSPDLPGEDEVPKFRPHHVKFNDAWILIELFNPTASAKRKEHQLKNNVQSAQPANNVGHKLTTFDLTHTNVSISIRNTHKGVSQQWIKTAARKDVASNKNGGSSGFRHKTRLLFNINLLSYFVYISYLDYWT</sequence>
<evidence type="ECO:0000256" key="4">
    <source>
        <dbReference type="ARBA" id="ARBA00022670"/>
    </source>
</evidence>
<comment type="caution">
    <text evidence="15">The sequence shown here is derived from an EMBL/GenBank/DDBJ whole genome shotgun (WGS) entry which is preliminary data.</text>
</comment>
<dbReference type="EC" id="3.4.-.-" evidence="13"/>
<keyword evidence="7 13" id="KW-0732">Signal</keyword>
<dbReference type="PANTHER" id="PTHR31120:SF6">
    <property type="entry name" value="METALLOPROTEASE TIKI HOMOLOG"/>
    <property type="match status" value="1"/>
</dbReference>
<name>A0A5J4NTR5_9TREM</name>
<evidence type="ECO:0000256" key="10">
    <source>
        <dbReference type="ARBA" id="ARBA00023049"/>
    </source>
</evidence>
<dbReference type="Pfam" id="PF01963">
    <property type="entry name" value="TraB_PrgY_gumN"/>
    <property type="match status" value="2"/>
</dbReference>
<evidence type="ECO:0000256" key="7">
    <source>
        <dbReference type="ARBA" id="ARBA00022729"/>
    </source>
</evidence>
<evidence type="ECO:0000256" key="13">
    <source>
        <dbReference type="RuleBase" id="RU369069"/>
    </source>
</evidence>
<evidence type="ECO:0000256" key="14">
    <source>
        <dbReference type="SAM" id="MobiDB-lite"/>
    </source>
</evidence>
<comment type="function">
    <text evidence="13">Metalloprotease that acts as a negative regulator of the Wnt signaling pathway.</text>
</comment>
<evidence type="ECO:0000256" key="11">
    <source>
        <dbReference type="ARBA" id="ARBA00023136"/>
    </source>
</evidence>
<proteinExistence type="inferred from homology"/>
<evidence type="ECO:0000313" key="16">
    <source>
        <dbReference type="Proteomes" id="UP000324629"/>
    </source>
</evidence>
<accession>A0A5J4NTR5</accession>
<dbReference type="GO" id="GO:0004222">
    <property type="term" value="F:metalloendopeptidase activity"/>
    <property type="evidence" value="ECO:0007669"/>
    <property type="project" value="UniProtKB-UniRule"/>
</dbReference>
<keyword evidence="8 13" id="KW-0378">Hydrolase</keyword>
<dbReference type="Proteomes" id="UP000324629">
    <property type="component" value="Unassembled WGS sequence"/>
</dbReference>
<dbReference type="GO" id="GO:0016055">
    <property type="term" value="P:Wnt signaling pathway"/>
    <property type="evidence" value="ECO:0007669"/>
    <property type="project" value="UniProtKB-KW"/>
</dbReference>
<dbReference type="PANTHER" id="PTHR31120">
    <property type="entry name" value="METALLOPROTEASE TIKI"/>
    <property type="match status" value="1"/>
</dbReference>
<evidence type="ECO:0000256" key="12">
    <source>
        <dbReference type="ARBA" id="ARBA00023180"/>
    </source>
</evidence>
<protein>
    <recommendedName>
        <fullName evidence="13">Metalloprotease TIKI homolog</fullName>
        <ecNumber evidence="13">3.4.-.-</ecNumber>
    </recommendedName>
</protein>
<organism evidence="15 16">
    <name type="scientific">Paragonimus westermani</name>
    <dbReference type="NCBI Taxonomy" id="34504"/>
    <lineage>
        <taxon>Eukaryota</taxon>
        <taxon>Metazoa</taxon>
        <taxon>Spiralia</taxon>
        <taxon>Lophotrochozoa</taxon>
        <taxon>Platyhelminthes</taxon>
        <taxon>Trematoda</taxon>
        <taxon>Digenea</taxon>
        <taxon>Plagiorchiida</taxon>
        <taxon>Troglotremata</taxon>
        <taxon>Troglotrematidae</taxon>
        <taxon>Paragonimus</taxon>
    </lineage>
</organism>
<comment type="cofactor">
    <cofactor evidence="13">
        <name>Mn(2+)</name>
        <dbReference type="ChEBI" id="CHEBI:29035"/>
    </cofactor>
    <cofactor evidence="13">
        <name>Co(2+)</name>
        <dbReference type="ChEBI" id="CHEBI:48828"/>
    </cofactor>
    <text evidence="13">Divalent metal cations. Mn(2+) or Co(2+).</text>
</comment>
<evidence type="ECO:0000256" key="2">
    <source>
        <dbReference type="ARBA" id="ARBA00004479"/>
    </source>
</evidence>
<dbReference type="InterPro" id="IPR002816">
    <property type="entry name" value="TraB/PrgY/GumN_fam"/>
</dbReference>
<keyword evidence="9" id="KW-1133">Transmembrane helix</keyword>
<keyword evidence="5" id="KW-0812">Transmembrane</keyword>
<evidence type="ECO:0000256" key="5">
    <source>
        <dbReference type="ARBA" id="ARBA00022692"/>
    </source>
</evidence>
<evidence type="ECO:0000256" key="8">
    <source>
        <dbReference type="ARBA" id="ARBA00022801"/>
    </source>
</evidence>
<evidence type="ECO:0000256" key="3">
    <source>
        <dbReference type="ARBA" id="ARBA00008261"/>
    </source>
</evidence>
<keyword evidence="12" id="KW-0325">Glycoprotein</keyword>
<comment type="similarity">
    <text evidence="3 13">Belongs to the TIKI family.</text>
</comment>
<dbReference type="GO" id="GO:0006508">
    <property type="term" value="P:proteolysis"/>
    <property type="evidence" value="ECO:0007669"/>
    <property type="project" value="UniProtKB-KW"/>
</dbReference>
<comment type="cofactor">
    <cofactor evidence="1">
        <name>Co(2+)</name>
        <dbReference type="ChEBI" id="CHEBI:48828"/>
    </cofactor>
</comment>
<evidence type="ECO:0000256" key="6">
    <source>
        <dbReference type="ARBA" id="ARBA00022723"/>
    </source>
</evidence>
<keyword evidence="13" id="KW-1003">Cell membrane</keyword>
<dbReference type="GO" id="GO:0005886">
    <property type="term" value="C:plasma membrane"/>
    <property type="evidence" value="ECO:0007669"/>
    <property type="project" value="UniProtKB-SubCell"/>
</dbReference>
<feature type="non-terminal residue" evidence="15">
    <location>
        <position position="1"/>
    </location>
</feature>
<evidence type="ECO:0000313" key="15">
    <source>
        <dbReference type="EMBL" id="KAA3678963.1"/>
    </source>
</evidence>
<keyword evidence="4 13" id="KW-0645">Protease</keyword>
<keyword evidence="10 13" id="KW-0482">Metalloprotease</keyword>
<dbReference type="EMBL" id="QNGE01000895">
    <property type="protein sequence ID" value="KAA3678963.1"/>
    <property type="molecule type" value="Genomic_DNA"/>
</dbReference>
<evidence type="ECO:0000256" key="1">
    <source>
        <dbReference type="ARBA" id="ARBA00001941"/>
    </source>
</evidence>
<dbReference type="GO" id="GO:0046872">
    <property type="term" value="F:metal ion binding"/>
    <property type="evidence" value="ECO:0007669"/>
    <property type="project" value="UniProtKB-UniRule"/>
</dbReference>
<feature type="region of interest" description="Disordered" evidence="14">
    <location>
        <begin position="443"/>
        <end position="467"/>
    </location>
</feature>
<dbReference type="AlphaFoldDB" id="A0A5J4NTR5"/>